<comment type="caution">
    <text evidence="2">The sequence shown here is derived from an EMBL/GenBank/DDBJ whole genome shotgun (WGS) entry which is preliminary data.</text>
</comment>
<dbReference type="EMBL" id="APWK03000013">
    <property type="protein sequence ID" value="PHH55281.1"/>
    <property type="molecule type" value="Genomic_DNA"/>
</dbReference>
<evidence type="ECO:0000313" key="3">
    <source>
        <dbReference type="Proteomes" id="UP000222788"/>
    </source>
</evidence>
<dbReference type="AlphaFoldDB" id="A0A2C5XGY9"/>
<feature type="region of interest" description="Disordered" evidence="1">
    <location>
        <begin position="222"/>
        <end position="259"/>
    </location>
</feature>
<sequence>MSLSPLTACALDRAAYELELLSLNPKALSLSLDCRFSQTHPPFSPYASSFTESLSSSSDRDFSPATDRGIYSPSSSLSSRALHKDMPYNHGSSVFNCFDDSDDRPEVEHFEDVADDSATAVEIDIELEYDHDMPELYRCSKHNEAASWVHSPVQHVEYADETVYGADDNGYGSDHYNEYYASYDDDDYGSESDSDSTVEGGHFEFAQQHEVQAFLAQMQTHMEAKMAAQREKLEAKKERPLASDERARHQEPIGRSSTS</sequence>
<name>A0A2C5XGY9_9PEZI</name>
<evidence type="ECO:0000256" key="1">
    <source>
        <dbReference type="SAM" id="MobiDB-lite"/>
    </source>
</evidence>
<reference evidence="2 3" key="1">
    <citation type="journal article" date="2013" name="Fungal Biol.">
        <title>Analysis of microsatellite markers in the genome of the plant pathogen Ceratocystis fimbriata.</title>
        <authorList>
            <person name="Simpson M.C."/>
            <person name="Wilken P.M."/>
            <person name="Coetzee M.P."/>
            <person name="Wingfield M.J."/>
            <person name="Wingfield B.D."/>
        </authorList>
    </citation>
    <scope>NUCLEOTIDE SEQUENCE [LARGE SCALE GENOMIC DNA]</scope>
    <source>
        <strain evidence="2 3">CBS 114723</strain>
    </source>
</reference>
<organism evidence="2 3">
    <name type="scientific">Ceratocystis fimbriata CBS 114723</name>
    <dbReference type="NCBI Taxonomy" id="1035309"/>
    <lineage>
        <taxon>Eukaryota</taxon>
        <taxon>Fungi</taxon>
        <taxon>Dikarya</taxon>
        <taxon>Ascomycota</taxon>
        <taxon>Pezizomycotina</taxon>
        <taxon>Sordariomycetes</taxon>
        <taxon>Hypocreomycetidae</taxon>
        <taxon>Microascales</taxon>
        <taxon>Ceratocystidaceae</taxon>
        <taxon>Ceratocystis</taxon>
    </lineage>
</organism>
<feature type="region of interest" description="Disordered" evidence="1">
    <location>
        <begin position="56"/>
        <end position="78"/>
    </location>
</feature>
<dbReference type="Proteomes" id="UP000222788">
    <property type="component" value="Unassembled WGS sequence"/>
</dbReference>
<accession>A0A2C5XGY9</accession>
<feature type="compositionally biased region" description="Basic and acidic residues" evidence="1">
    <location>
        <begin position="222"/>
        <end position="252"/>
    </location>
</feature>
<reference evidence="2 3" key="2">
    <citation type="journal article" date="2013" name="IMA Fungus">
        <title>IMA Genome-F 1: Ceratocystis fimbriata: Draft nuclear genome sequence for the plant pathogen, Ceratocystis fimbriata.</title>
        <authorList>
            <person name="Wilken P.M."/>
            <person name="Steenkamp E.T."/>
            <person name="Wingfield M.J."/>
            <person name="de Beer Z.W."/>
            <person name="Wingfield B.D."/>
        </authorList>
    </citation>
    <scope>NUCLEOTIDE SEQUENCE [LARGE SCALE GENOMIC DNA]</scope>
    <source>
        <strain evidence="2 3">CBS 114723</strain>
    </source>
</reference>
<gene>
    <name evidence="2" type="ORF">CFIMG_003944RAa</name>
</gene>
<proteinExistence type="predicted"/>
<keyword evidence="3" id="KW-1185">Reference proteome</keyword>
<evidence type="ECO:0000313" key="2">
    <source>
        <dbReference type="EMBL" id="PHH55281.1"/>
    </source>
</evidence>
<protein>
    <submittedName>
        <fullName evidence="2">Uncharacterized protein</fullName>
    </submittedName>
</protein>